<feature type="domain" description="Methyltransferase" evidence="4">
    <location>
        <begin position="28"/>
        <end position="166"/>
    </location>
</feature>
<protein>
    <recommendedName>
        <fullName evidence="4">Methyltransferase domain-containing protein</fullName>
    </recommendedName>
</protein>
<accession>A0A6H5HEU5</accession>
<evidence type="ECO:0000256" key="1">
    <source>
        <dbReference type="SAM" id="Coils"/>
    </source>
</evidence>
<evidence type="ECO:0000259" key="4">
    <source>
        <dbReference type="Pfam" id="PF13847"/>
    </source>
</evidence>
<feature type="coiled-coil region" evidence="1">
    <location>
        <begin position="691"/>
        <end position="775"/>
    </location>
</feature>
<gene>
    <name evidence="5" type="ORF">NTEN_LOCUS19869</name>
</gene>
<dbReference type="PANTHER" id="PTHR12843:SF5">
    <property type="entry name" value="EEF1A LYSINE METHYLTRANSFERASE 2"/>
    <property type="match status" value="1"/>
</dbReference>
<evidence type="ECO:0000313" key="5">
    <source>
        <dbReference type="EMBL" id="CAB0015529.1"/>
    </source>
</evidence>
<evidence type="ECO:0000313" key="6">
    <source>
        <dbReference type="Proteomes" id="UP000479000"/>
    </source>
</evidence>
<dbReference type="Pfam" id="PF13847">
    <property type="entry name" value="Methyltransf_31"/>
    <property type="match status" value="1"/>
</dbReference>
<feature type="signal peptide" evidence="3">
    <location>
        <begin position="1"/>
        <end position="20"/>
    </location>
</feature>
<feature type="compositionally biased region" description="Basic and acidic residues" evidence="2">
    <location>
        <begin position="324"/>
        <end position="334"/>
    </location>
</feature>
<feature type="compositionally biased region" description="Basic and acidic residues" evidence="2">
    <location>
        <begin position="502"/>
        <end position="527"/>
    </location>
</feature>
<dbReference type="Proteomes" id="UP000479000">
    <property type="component" value="Unassembled WGS sequence"/>
</dbReference>
<sequence length="990" mass="111620">MKIFVFNSHLLIAFFRWLTRNDVPTDRRIVDLGCGNGMMLVELAREGFTELTGVDYCESAIDLCKSILSSQSMHDVKLEVADLTLKNIPNSLGKFDIALDKGTYDAISLTPEDAQTSRTAYVRNVAAILENGGLFIITSCNWTEAELVKQFSSDDDELNFSPAKTIGKSRSAPSANVESNLDDILNVEAKSAPSDFARRRAGSGDWLGLKDPVDIFTSSDNSFKPKADQSPKLSEAKKIEGLPRARTAESASSVTTPAVRPGTAKLPAKKRSNILDDLFGDSTFIKSKEKPATPTASFGGNTDILAGNAKKDAKEDVSYLPSLSERRRLPEKKPSTPKMSTPSDWLFEAIPKTDAESSGPRASVSSPILKNPIKKLENADAKNEKHQKLPQEDVPTLDQASVAQHTIDAPRPQEMTQMPVQQTTALPTVPAQQTAQIVQQPFILPANLLQPEALNPEVIEQLTNVHAQLGAAMMRHQQNLQAYMQAILSEACRVGLNRSDAVDGKRRQKVEDGSDDSAKSDVTTPEKIKRKKDSKLERLKMQDMILQEQEIEISKMKLQVSQLELKIANLEEVKRLEIESLKKTHGFEISAWETRFERAKETYEETVKEFEEKIVKLKKKIEELEKQHAERVEALQTERMSDLEKLGEFHRVALEQAASITLPQGGPFKLPLKIMQKPANEAELSERESALLEKERHAELLRQQLEQSKQLLDEAVEKEKIRKEEREREMRRVVTEAQLKEEMLAKEYDRKKSRMEALQSQIEQMREEVLKEQGDLTREKLVLASEKAKMEAMFNLERGTDGPQMAPLDLMRARAELEASLEAAREARDAADLERRRHVELRKSVEEAGWAQKDKELELEARERSLAQTAKEVDGRRSETAATLNEVQALREEIRAKQAEIQEQLRAIEAKEKVLAAERMEIARERVELEKKRSQLNVFLPDLEPEEELVVSAGRPSATYKDYIDPKALILKLKAEKDLHHFIPFQGKRL</sequence>
<feature type="region of interest" description="Disordered" evidence="2">
    <location>
        <begin position="502"/>
        <end position="530"/>
    </location>
</feature>
<feature type="region of interest" description="Disordered" evidence="2">
    <location>
        <begin position="307"/>
        <end position="343"/>
    </location>
</feature>
<keyword evidence="1" id="KW-0175">Coiled coil</keyword>
<keyword evidence="6" id="KW-1185">Reference proteome</keyword>
<reference evidence="5 6" key="1">
    <citation type="submission" date="2020-02" db="EMBL/GenBank/DDBJ databases">
        <authorList>
            <person name="Ferguson B K."/>
        </authorList>
    </citation>
    <scope>NUCLEOTIDE SEQUENCE [LARGE SCALE GENOMIC DNA]</scope>
</reference>
<dbReference type="EMBL" id="CADCXU010029204">
    <property type="protein sequence ID" value="CAB0015529.1"/>
    <property type="molecule type" value="Genomic_DNA"/>
</dbReference>
<dbReference type="CDD" id="cd02440">
    <property type="entry name" value="AdoMet_MTases"/>
    <property type="match status" value="1"/>
</dbReference>
<dbReference type="SUPFAM" id="SSF53335">
    <property type="entry name" value="S-adenosyl-L-methionine-dependent methyltransferases"/>
    <property type="match status" value="1"/>
</dbReference>
<keyword evidence="3" id="KW-0732">Signal</keyword>
<dbReference type="PANTHER" id="PTHR12843">
    <property type="entry name" value="PROTEIN-LYSINE N-METHYLTRANSFERASE METTL10"/>
    <property type="match status" value="1"/>
</dbReference>
<dbReference type="OrthoDB" id="8195456at2759"/>
<evidence type="ECO:0000256" key="3">
    <source>
        <dbReference type="SAM" id="SignalP"/>
    </source>
</evidence>
<evidence type="ECO:0000256" key="2">
    <source>
        <dbReference type="SAM" id="MobiDB-lite"/>
    </source>
</evidence>
<feature type="region of interest" description="Disordered" evidence="2">
    <location>
        <begin position="218"/>
        <end position="267"/>
    </location>
</feature>
<dbReference type="InterPro" id="IPR029063">
    <property type="entry name" value="SAM-dependent_MTases_sf"/>
</dbReference>
<dbReference type="AlphaFoldDB" id="A0A6H5HEU5"/>
<dbReference type="Gene3D" id="3.40.50.150">
    <property type="entry name" value="Vaccinia Virus protein VP39"/>
    <property type="match status" value="1"/>
</dbReference>
<feature type="compositionally biased region" description="Basic and acidic residues" evidence="2">
    <location>
        <begin position="223"/>
        <end position="247"/>
    </location>
</feature>
<organism evidence="5 6">
    <name type="scientific">Nesidiocoris tenuis</name>
    <dbReference type="NCBI Taxonomy" id="355587"/>
    <lineage>
        <taxon>Eukaryota</taxon>
        <taxon>Metazoa</taxon>
        <taxon>Ecdysozoa</taxon>
        <taxon>Arthropoda</taxon>
        <taxon>Hexapoda</taxon>
        <taxon>Insecta</taxon>
        <taxon>Pterygota</taxon>
        <taxon>Neoptera</taxon>
        <taxon>Paraneoptera</taxon>
        <taxon>Hemiptera</taxon>
        <taxon>Heteroptera</taxon>
        <taxon>Panheteroptera</taxon>
        <taxon>Cimicomorpha</taxon>
        <taxon>Miridae</taxon>
        <taxon>Dicyphina</taxon>
        <taxon>Nesidiocoris</taxon>
    </lineage>
</organism>
<feature type="coiled-coil region" evidence="1">
    <location>
        <begin position="546"/>
        <end position="638"/>
    </location>
</feature>
<feature type="coiled-coil region" evidence="1">
    <location>
        <begin position="880"/>
        <end position="937"/>
    </location>
</feature>
<proteinExistence type="predicted"/>
<dbReference type="InterPro" id="IPR025714">
    <property type="entry name" value="Methyltranfer_dom"/>
</dbReference>
<name>A0A6H5HEU5_9HEMI</name>
<feature type="chain" id="PRO_5026215282" description="Methyltransferase domain-containing protein" evidence="3">
    <location>
        <begin position="21"/>
        <end position="990"/>
    </location>
</feature>
<dbReference type="GO" id="GO:0016279">
    <property type="term" value="F:protein-lysine N-methyltransferase activity"/>
    <property type="evidence" value="ECO:0007669"/>
    <property type="project" value="TreeGrafter"/>
</dbReference>
<dbReference type="GO" id="GO:0005737">
    <property type="term" value="C:cytoplasm"/>
    <property type="evidence" value="ECO:0007669"/>
    <property type="project" value="TreeGrafter"/>
</dbReference>